<gene>
    <name evidence="2" type="ORF">N0F65_003761</name>
</gene>
<proteinExistence type="predicted"/>
<sequence length="135" mass="15482">MNGFFTDNQTKQKAYDKYYNEMAKSDFVQGRKLQALIQKESLDEASADSLANLFAQVMAKNREYDYDQITKKLTKGVFKPVQEQTVDDKTPNTPKKTLKPKAKSKRLPKLKFIPTNTDKQPTTPTQESSKKKPET</sequence>
<organism evidence="2 3">
    <name type="scientific">Lagenidium giganteum</name>
    <dbReference type="NCBI Taxonomy" id="4803"/>
    <lineage>
        <taxon>Eukaryota</taxon>
        <taxon>Sar</taxon>
        <taxon>Stramenopiles</taxon>
        <taxon>Oomycota</taxon>
        <taxon>Peronosporomycetes</taxon>
        <taxon>Pythiales</taxon>
        <taxon>Pythiaceae</taxon>
    </lineage>
</organism>
<dbReference type="AlphaFoldDB" id="A0AAV2YJ99"/>
<dbReference type="EMBL" id="DAKRPA010000303">
    <property type="protein sequence ID" value="DAZ93621.1"/>
    <property type="molecule type" value="Genomic_DNA"/>
</dbReference>
<feature type="region of interest" description="Disordered" evidence="1">
    <location>
        <begin position="83"/>
        <end position="135"/>
    </location>
</feature>
<comment type="caution">
    <text evidence="2">The sequence shown here is derived from an EMBL/GenBank/DDBJ whole genome shotgun (WGS) entry which is preliminary data.</text>
</comment>
<reference evidence="2" key="2">
    <citation type="journal article" date="2023" name="Microbiol Resour">
        <title>Decontamination and Annotation of the Draft Genome Sequence of the Oomycete Lagenidium giganteum ARSEF 373.</title>
        <authorList>
            <person name="Morgan W.R."/>
            <person name="Tartar A."/>
        </authorList>
    </citation>
    <scope>NUCLEOTIDE SEQUENCE</scope>
    <source>
        <strain evidence="2">ARSEF 373</strain>
    </source>
</reference>
<feature type="compositionally biased region" description="Polar residues" evidence="1">
    <location>
        <begin position="114"/>
        <end position="127"/>
    </location>
</feature>
<dbReference type="Proteomes" id="UP001146120">
    <property type="component" value="Unassembled WGS sequence"/>
</dbReference>
<name>A0AAV2YJ99_9STRA</name>
<evidence type="ECO:0000313" key="2">
    <source>
        <dbReference type="EMBL" id="DAZ93621.1"/>
    </source>
</evidence>
<accession>A0AAV2YJ99</accession>
<protein>
    <submittedName>
        <fullName evidence="2">Uncharacterized protein</fullName>
    </submittedName>
</protein>
<reference evidence="2" key="1">
    <citation type="submission" date="2022-11" db="EMBL/GenBank/DDBJ databases">
        <authorList>
            <person name="Morgan W.R."/>
            <person name="Tartar A."/>
        </authorList>
    </citation>
    <scope>NUCLEOTIDE SEQUENCE</scope>
    <source>
        <strain evidence="2">ARSEF 373</strain>
    </source>
</reference>
<feature type="compositionally biased region" description="Basic residues" evidence="1">
    <location>
        <begin position="96"/>
        <end position="109"/>
    </location>
</feature>
<keyword evidence="3" id="KW-1185">Reference proteome</keyword>
<evidence type="ECO:0000256" key="1">
    <source>
        <dbReference type="SAM" id="MobiDB-lite"/>
    </source>
</evidence>
<evidence type="ECO:0000313" key="3">
    <source>
        <dbReference type="Proteomes" id="UP001146120"/>
    </source>
</evidence>